<dbReference type="GO" id="GO:0004373">
    <property type="term" value="F:alpha-1,4-glucan glucosyltransferase (UDP-glucose donor) activity"/>
    <property type="evidence" value="ECO:0007669"/>
    <property type="project" value="InterPro"/>
</dbReference>
<proteinExistence type="inferred from homology"/>
<gene>
    <name evidence="8 11" type="primary">glgA</name>
    <name evidence="12" type="ORF">FBGL_04895</name>
    <name evidence="11" type="ORF">FGL01_26070</name>
    <name evidence="13" type="ORF">SAMN05192550_2754</name>
</gene>
<dbReference type="Proteomes" id="UP000321579">
    <property type="component" value="Unassembled WGS sequence"/>
</dbReference>
<dbReference type="Proteomes" id="UP000093226">
    <property type="component" value="Unassembled WGS sequence"/>
</dbReference>
<comment type="pathway">
    <text evidence="3 8">Glycan biosynthesis; glycogen biosynthesis.</text>
</comment>
<evidence type="ECO:0000313" key="15">
    <source>
        <dbReference type="Proteomes" id="UP000182367"/>
    </source>
</evidence>
<reference evidence="14" key="1">
    <citation type="submission" date="2016-03" db="EMBL/GenBank/DDBJ databases">
        <title>Draft genome sequence of Paenibacillus glacialis DSM 22343.</title>
        <authorList>
            <person name="Shin S.-K."/>
            <person name="Yi H."/>
        </authorList>
    </citation>
    <scope>NUCLEOTIDE SEQUENCE [LARGE SCALE GENOMIC DNA]</scope>
    <source>
        <strain evidence="14">NBRC 105008</strain>
    </source>
</reference>
<evidence type="ECO:0000256" key="3">
    <source>
        <dbReference type="ARBA" id="ARBA00004964"/>
    </source>
</evidence>
<evidence type="ECO:0000313" key="11">
    <source>
        <dbReference type="EMBL" id="GEL11868.1"/>
    </source>
</evidence>
<dbReference type="EMBL" id="FNEO01000007">
    <property type="protein sequence ID" value="SDJ78382.1"/>
    <property type="molecule type" value="Genomic_DNA"/>
</dbReference>
<evidence type="ECO:0000259" key="9">
    <source>
        <dbReference type="Pfam" id="PF00534"/>
    </source>
</evidence>
<dbReference type="EC" id="2.4.1.21" evidence="8"/>
<dbReference type="EMBL" id="LVEO01000010">
    <property type="protein sequence ID" value="OCB72858.1"/>
    <property type="molecule type" value="Genomic_DNA"/>
</dbReference>
<name>A0A1B9DT18_9FLAO</name>
<comment type="similarity">
    <text evidence="4 8">Belongs to the glycosyltransferase 1 family. Bacterial/plant glycogen synthase subfamily.</text>
</comment>
<dbReference type="SUPFAM" id="SSF53756">
    <property type="entry name" value="UDP-Glycosyltransferase/glycogen phosphorylase"/>
    <property type="match status" value="1"/>
</dbReference>
<dbReference type="PANTHER" id="PTHR45825">
    <property type="entry name" value="GRANULE-BOUND STARCH SYNTHASE 1, CHLOROPLASTIC/AMYLOPLASTIC"/>
    <property type="match status" value="1"/>
</dbReference>
<evidence type="ECO:0000259" key="10">
    <source>
        <dbReference type="Pfam" id="PF08323"/>
    </source>
</evidence>
<dbReference type="OrthoDB" id="9808590at2"/>
<accession>A0A1B9DT18</accession>
<dbReference type="AlphaFoldDB" id="A0A1B9DT18"/>
<feature type="domain" description="Starch synthase catalytic" evidence="10">
    <location>
        <begin position="3"/>
        <end position="231"/>
    </location>
</feature>
<evidence type="ECO:0000256" key="4">
    <source>
        <dbReference type="ARBA" id="ARBA00010281"/>
    </source>
</evidence>
<keyword evidence="7 8" id="KW-0320">Glycogen biosynthesis</keyword>
<dbReference type="PANTHER" id="PTHR45825:SF11">
    <property type="entry name" value="ALPHA AMYLASE DOMAIN-CONTAINING PROTEIN"/>
    <property type="match status" value="1"/>
</dbReference>
<dbReference type="Pfam" id="PF08323">
    <property type="entry name" value="Glyco_transf_5"/>
    <property type="match status" value="1"/>
</dbReference>
<dbReference type="CDD" id="cd03791">
    <property type="entry name" value="GT5_Glycogen_synthase_DULL1-like"/>
    <property type="match status" value="1"/>
</dbReference>
<evidence type="ECO:0000256" key="5">
    <source>
        <dbReference type="ARBA" id="ARBA00022676"/>
    </source>
</evidence>
<reference evidence="13 15" key="3">
    <citation type="submission" date="2016-10" db="EMBL/GenBank/DDBJ databases">
        <authorList>
            <person name="Varghese N."/>
            <person name="Submissions S."/>
        </authorList>
    </citation>
    <scope>NUCLEOTIDE SEQUENCE [LARGE SCALE GENOMIC DNA]</scope>
    <source>
        <strain evidence="13 15">Gm-149</strain>
    </source>
</reference>
<evidence type="ECO:0000256" key="1">
    <source>
        <dbReference type="ARBA" id="ARBA00001478"/>
    </source>
</evidence>
<reference evidence="11 16" key="4">
    <citation type="submission" date="2019-07" db="EMBL/GenBank/DDBJ databases">
        <title>Whole genome shotgun sequence of Flavobacterium glycines NBRC 105008.</title>
        <authorList>
            <person name="Hosoyama A."/>
            <person name="Uohara A."/>
            <person name="Ohji S."/>
            <person name="Ichikawa N."/>
        </authorList>
    </citation>
    <scope>NUCLEOTIDE SEQUENCE [LARGE SCALE GENOMIC DNA]</scope>
    <source>
        <strain evidence="11 16">NBRC 105008</strain>
    </source>
</reference>
<evidence type="ECO:0000256" key="2">
    <source>
        <dbReference type="ARBA" id="ARBA00002764"/>
    </source>
</evidence>
<feature type="domain" description="Glycosyl transferase family 1" evidence="9">
    <location>
        <begin position="284"/>
        <end position="443"/>
    </location>
</feature>
<dbReference type="InterPro" id="IPR013534">
    <property type="entry name" value="Starch_synth_cat_dom"/>
</dbReference>
<reference evidence="12" key="2">
    <citation type="submission" date="2016-03" db="EMBL/GenBank/DDBJ databases">
        <authorList>
            <person name="Ploux O."/>
        </authorList>
    </citation>
    <scope>NUCLEOTIDE SEQUENCE</scope>
    <source>
        <strain evidence="12">NBRC 105008</strain>
    </source>
</reference>
<dbReference type="InterPro" id="IPR011835">
    <property type="entry name" value="GS/SS"/>
</dbReference>
<evidence type="ECO:0000256" key="7">
    <source>
        <dbReference type="ARBA" id="ARBA00023056"/>
    </source>
</evidence>
<dbReference type="InterPro" id="IPR001296">
    <property type="entry name" value="Glyco_trans_1"/>
</dbReference>
<keyword evidence="15" id="KW-1185">Reference proteome</keyword>
<dbReference type="STRING" id="551990.SAMN05192550_2754"/>
<evidence type="ECO:0000313" key="13">
    <source>
        <dbReference type="EMBL" id="SDJ78382.1"/>
    </source>
</evidence>
<dbReference type="EMBL" id="BJVF01000006">
    <property type="protein sequence ID" value="GEL11868.1"/>
    <property type="molecule type" value="Genomic_DNA"/>
</dbReference>
<dbReference type="Pfam" id="PF00534">
    <property type="entry name" value="Glycos_transf_1"/>
    <property type="match status" value="1"/>
</dbReference>
<protein>
    <recommendedName>
        <fullName evidence="8">Glycogen synthase</fullName>
        <ecNumber evidence="8">2.4.1.21</ecNumber>
    </recommendedName>
    <alternativeName>
        <fullName evidence="8">Starch [bacterial glycogen] synthase</fullName>
    </alternativeName>
</protein>
<evidence type="ECO:0000313" key="12">
    <source>
        <dbReference type="EMBL" id="OCB72858.1"/>
    </source>
</evidence>
<keyword evidence="5 8" id="KW-0328">Glycosyltransferase</keyword>
<evidence type="ECO:0000313" key="16">
    <source>
        <dbReference type="Proteomes" id="UP000321579"/>
    </source>
</evidence>
<dbReference type="RefSeq" id="WP_066325922.1">
    <property type="nucleotide sequence ID" value="NZ_BJVF01000006.1"/>
</dbReference>
<evidence type="ECO:0000256" key="8">
    <source>
        <dbReference type="HAMAP-Rule" id="MF_00484"/>
    </source>
</evidence>
<dbReference type="NCBIfam" id="TIGR02095">
    <property type="entry name" value="glgA"/>
    <property type="match status" value="1"/>
</dbReference>
<dbReference type="HAMAP" id="MF_00484">
    <property type="entry name" value="Glycogen_synth"/>
    <property type="match status" value="1"/>
</dbReference>
<organism evidence="12 14">
    <name type="scientific">Flavobacterium glycines</name>
    <dbReference type="NCBI Taxonomy" id="551990"/>
    <lineage>
        <taxon>Bacteria</taxon>
        <taxon>Pseudomonadati</taxon>
        <taxon>Bacteroidota</taxon>
        <taxon>Flavobacteriia</taxon>
        <taxon>Flavobacteriales</taxon>
        <taxon>Flavobacteriaceae</taxon>
        <taxon>Flavobacterium</taxon>
    </lineage>
</organism>
<dbReference type="Proteomes" id="UP000182367">
    <property type="component" value="Unassembled WGS sequence"/>
</dbReference>
<dbReference type="Gene3D" id="3.40.50.2000">
    <property type="entry name" value="Glycogen Phosphorylase B"/>
    <property type="match status" value="2"/>
</dbReference>
<dbReference type="UniPathway" id="UPA00164"/>
<comment type="function">
    <text evidence="2 8">Synthesizes alpha-1,4-glucan chains using ADP-glucose.</text>
</comment>
<dbReference type="GO" id="GO:0005978">
    <property type="term" value="P:glycogen biosynthetic process"/>
    <property type="evidence" value="ECO:0007669"/>
    <property type="project" value="UniProtKB-UniRule"/>
</dbReference>
<dbReference type="GO" id="GO:0009011">
    <property type="term" value="F:alpha-1,4-glucan glucosyltransferase (ADP-glucose donor) activity"/>
    <property type="evidence" value="ECO:0007669"/>
    <property type="project" value="UniProtKB-UniRule"/>
</dbReference>
<feature type="binding site" evidence="8">
    <location>
        <position position="15"/>
    </location>
    <ligand>
        <name>ADP-alpha-D-glucose</name>
        <dbReference type="ChEBI" id="CHEBI:57498"/>
    </ligand>
</feature>
<comment type="catalytic activity">
    <reaction evidence="1 8">
        <text>[(1-&gt;4)-alpha-D-glucosyl](n) + ADP-alpha-D-glucose = [(1-&gt;4)-alpha-D-glucosyl](n+1) + ADP + H(+)</text>
        <dbReference type="Rhea" id="RHEA:18189"/>
        <dbReference type="Rhea" id="RHEA-COMP:9584"/>
        <dbReference type="Rhea" id="RHEA-COMP:9587"/>
        <dbReference type="ChEBI" id="CHEBI:15378"/>
        <dbReference type="ChEBI" id="CHEBI:15444"/>
        <dbReference type="ChEBI" id="CHEBI:57498"/>
        <dbReference type="ChEBI" id="CHEBI:456216"/>
        <dbReference type="EC" id="2.4.1.21"/>
    </reaction>
</comment>
<keyword evidence="6 8" id="KW-0808">Transferase</keyword>
<evidence type="ECO:0000313" key="14">
    <source>
        <dbReference type="Proteomes" id="UP000093226"/>
    </source>
</evidence>
<sequence length="473" mass="53695">MEIFHISAECYPVAKVGGLADVVGALPKYQSKAGHELRVVMPCYETKFRNENDFECVHWGTVKLGSFNFPFSVLKETTDKLGFELYLIEIPELFDRKDVYGYEDDIERFVAFQIATLDWIIGRASMPDVINCHDHHTGLIPFMMQYCHKYHKLLSTPSMITIHNGLYQGQFNFDKLHYLPEFDLTHVKILEWSHCINSLAVGVKCASAVTTVSPSYLDEINQSANGLESLFNLVRYKSKGILNGIDTQVWDPAKDKMLEKNYSIQNFEKGKQENKEILCGLFNLDPTKPLFSFIGRLWDEKGGDLLPQASALALSENYKNINILILGSGNVNIENQLNSLLVDYKGNYNTFIGYNEELAHLIYAGADFLLMPSRVEPCGLNQMYSLRYGTIPIVRRTGGLQDTVVDFGDDGNGICHNQASVGDICYSIQRAVNLYKDKEHLNKIIKLGMSIDHSWEKASQEYIDMYNLILNKI</sequence>
<evidence type="ECO:0000256" key="6">
    <source>
        <dbReference type="ARBA" id="ARBA00022679"/>
    </source>
</evidence>
<comment type="caution">
    <text evidence="12">The sequence shown here is derived from an EMBL/GenBank/DDBJ whole genome shotgun (WGS) entry which is preliminary data.</text>
</comment>